<dbReference type="Pfam" id="PF00015">
    <property type="entry name" value="MCPsignal"/>
    <property type="match status" value="1"/>
</dbReference>
<keyword evidence="5 12" id="KW-1133">Transmembrane helix</keyword>
<organism evidence="15 16">
    <name type="scientific">Oceanispirochaeta crateris</name>
    <dbReference type="NCBI Taxonomy" id="2518645"/>
    <lineage>
        <taxon>Bacteria</taxon>
        <taxon>Pseudomonadati</taxon>
        <taxon>Spirochaetota</taxon>
        <taxon>Spirochaetia</taxon>
        <taxon>Spirochaetales</taxon>
        <taxon>Spirochaetaceae</taxon>
        <taxon>Oceanispirochaeta</taxon>
    </lineage>
</organism>
<name>A0A5C1QPH1_9SPIO</name>
<dbReference type="GO" id="GO:0004888">
    <property type="term" value="F:transmembrane signaling receptor activity"/>
    <property type="evidence" value="ECO:0007669"/>
    <property type="project" value="InterPro"/>
</dbReference>
<reference evidence="15 16" key="1">
    <citation type="submission" date="2019-02" db="EMBL/GenBank/DDBJ databases">
        <title>Complete Genome Sequence and Methylome Analysis of free living Spirochaetas.</title>
        <authorList>
            <person name="Fomenkov A."/>
            <person name="Dubinina G."/>
            <person name="Leshcheva N."/>
            <person name="Mikheeva N."/>
            <person name="Grabovich M."/>
            <person name="Vincze T."/>
            <person name="Roberts R.J."/>
        </authorList>
    </citation>
    <scope>NUCLEOTIDE SEQUENCE [LARGE SCALE GENOMIC DNA]</scope>
    <source>
        <strain evidence="15 16">K2</strain>
    </source>
</reference>
<evidence type="ECO:0000256" key="8">
    <source>
        <dbReference type="ARBA" id="ARBA00029447"/>
    </source>
</evidence>
<dbReference type="SUPFAM" id="SSF58104">
    <property type="entry name" value="Methyl-accepting chemotaxis protein (MCP) signaling domain"/>
    <property type="match status" value="1"/>
</dbReference>
<dbReference type="PROSITE" id="PS50885">
    <property type="entry name" value="HAMP"/>
    <property type="match status" value="1"/>
</dbReference>
<protein>
    <submittedName>
        <fullName evidence="15">Methyl-accepting chemotaxis protein</fullName>
    </submittedName>
</protein>
<dbReference type="PROSITE" id="PS50111">
    <property type="entry name" value="CHEMOTAXIS_TRANSDUC_2"/>
    <property type="match status" value="1"/>
</dbReference>
<feature type="region of interest" description="Disordered" evidence="11">
    <location>
        <begin position="703"/>
        <end position="733"/>
    </location>
</feature>
<dbReference type="Proteomes" id="UP000324209">
    <property type="component" value="Chromosome"/>
</dbReference>
<keyword evidence="7 9" id="KW-0807">Transducer</keyword>
<dbReference type="GO" id="GO:0007165">
    <property type="term" value="P:signal transduction"/>
    <property type="evidence" value="ECO:0007669"/>
    <property type="project" value="UniProtKB-KW"/>
</dbReference>
<comment type="similarity">
    <text evidence="8">Belongs to the methyl-accepting chemotaxis (MCP) protein family.</text>
</comment>
<dbReference type="GO" id="GO:0006935">
    <property type="term" value="P:chemotaxis"/>
    <property type="evidence" value="ECO:0007669"/>
    <property type="project" value="UniProtKB-KW"/>
</dbReference>
<keyword evidence="6 12" id="KW-0472">Membrane</keyword>
<comment type="subcellular location">
    <subcellularLocation>
        <location evidence="1">Cell membrane</location>
        <topology evidence="1">Multi-pass membrane protein</topology>
    </subcellularLocation>
</comment>
<keyword evidence="4 12" id="KW-0812">Transmembrane</keyword>
<dbReference type="RefSeq" id="WP_149486565.1">
    <property type="nucleotide sequence ID" value="NZ_CP036150.1"/>
</dbReference>
<evidence type="ECO:0000256" key="5">
    <source>
        <dbReference type="ARBA" id="ARBA00022989"/>
    </source>
</evidence>
<dbReference type="AlphaFoldDB" id="A0A5C1QPH1"/>
<evidence type="ECO:0000256" key="9">
    <source>
        <dbReference type="PROSITE-ProRule" id="PRU00284"/>
    </source>
</evidence>
<evidence type="ECO:0000256" key="1">
    <source>
        <dbReference type="ARBA" id="ARBA00004651"/>
    </source>
</evidence>
<dbReference type="CDD" id="cd12912">
    <property type="entry name" value="PDC2_MCP_like"/>
    <property type="match status" value="1"/>
</dbReference>
<keyword evidence="3" id="KW-0145">Chemotaxis</keyword>
<dbReference type="SMART" id="SM00283">
    <property type="entry name" value="MA"/>
    <property type="match status" value="1"/>
</dbReference>
<evidence type="ECO:0000256" key="4">
    <source>
        <dbReference type="ARBA" id="ARBA00022692"/>
    </source>
</evidence>
<dbReference type="Pfam" id="PF00672">
    <property type="entry name" value="HAMP"/>
    <property type="match status" value="1"/>
</dbReference>
<dbReference type="InterPro" id="IPR004090">
    <property type="entry name" value="Chemotax_Me-accpt_rcpt"/>
</dbReference>
<dbReference type="OrthoDB" id="243053at2"/>
<evidence type="ECO:0000313" key="16">
    <source>
        <dbReference type="Proteomes" id="UP000324209"/>
    </source>
</evidence>
<proteinExistence type="inferred from homology"/>
<dbReference type="PANTHER" id="PTHR32089">
    <property type="entry name" value="METHYL-ACCEPTING CHEMOTAXIS PROTEIN MCPB"/>
    <property type="match status" value="1"/>
</dbReference>
<dbReference type="Gene3D" id="3.30.450.20">
    <property type="entry name" value="PAS domain"/>
    <property type="match status" value="1"/>
</dbReference>
<evidence type="ECO:0000256" key="11">
    <source>
        <dbReference type="SAM" id="MobiDB-lite"/>
    </source>
</evidence>
<feature type="coiled-coil region" evidence="10">
    <location>
        <begin position="481"/>
        <end position="518"/>
    </location>
</feature>
<evidence type="ECO:0000313" key="15">
    <source>
        <dbReference type="EMBL" id="QEN08484.1"/>
    </source>
</evidence>
<evidence type="ECO:0000256" key="10">
    <source>
        <dbReference type="SAM" id="Coils"/>
    </source>
</evidence>
<feature type="compositionally biased region" description="Acidic residues" evidence="11">
    <location>
        <begin position="724"/>
        <end position="733"/>
    </location>
</feature>
<feature type="domain" description="Methyl-accepting transducer" evidence="13">
    <location>
        <begin position="417"/>
        <end position="639"/>
    </location>
</feature>
<dbReference type="InterPro" id="IPR003660">
    <property type="entry name" value="HAMP_dom"/>
</dbReference>
<keyword evidence="2" id="KW-1003">Cell membrane</keyword>
<evidence type="ECO:0000256" key="6">
    <source>
        <dbReference type="ARBA" id="ARBA00023136"/>
    </source>
</evidence>
<evidence type="ECO:0000259" key="14">
    <source>
        <dbReference type="PROSITE" id="PS50885"/>
    </source>
</evidence>
<keyword evidence="10" id="KW-0175">Coiled coil</keyword>
<feature type="compositionally biased region" description="Acidic residues" evidence="11">
    <location>
        <begin position="706"/>
        <end position="715"/>
    </location>
</feature>
<gene>
    <name evidence="15" type="ORF">EXM22_10980</name>
</gene>
<feature type="transmembrane region" description="Helical" evidence="12">
    <location>
        <begin position="291"/>
        <end position="316"/>
    </location>
</feature>
<evidence type="ECO:0000256" key="2">
    <source>
        <dbReference type="ARBA" id="ARBA00022475"/>
    </source>
</evidence>
<dbReference type="EMBL" id="CP036150">
    <property type="protein sequence ID" value="QEN08484.1"/>
    <property type="molecule type" value="Genomic_DNA"/>
</dbReference>
<sequence length="733" mass="80856">MKPKSKKNPRKISFATPLIALFIIILSTAFGLQSFVVSNHMEEEIRSIQKENFINITKSLKDLLDMELKANEKQLEAYATSIGPILSNSLSSEEMKKSIDELLANIKSSNRFYETLFISSDMGNIEYSSDSSILGADITDREYFQATILAGMNNYTTNKALKSKATGNLAIVHAVPIFVGSQRIGLLGASLNLTKFGDEMILKKTLGKTGYPYVMDKQGMIMIHPDVAFVETQAQDLDPVFQTVIDSGDELIYDSYSLNGAQKQGIFSRMPKTGWVFALAIEDSEAFQSILILRLLLGGISVILIIGTSAILFFYVKIRLIRKLNHIEQIMSQASKGNLVKRGSVKGRDEVAGMTRYFNNFLDTLSNFFLNLRGSLQDLDEVGIDLSSNMEEAAAAVHQIKSNVENSLVQIKKQEDSVSTTVAITEKTTQNIECLDRNIEHQEQTIQQGSTAIEEMIAQIKTVSKSTEEAEQLMSVLNTSSSKGRNNLQNVSNQVKDIEEQSKDLKKANDLIAGIAAQTNLLSMNASIEAAHAGDAGRGFAVVADEIRKLAEQSTLQSAQVKQTISNISESIQNVVNDSNTSNHSFEEIMENMKKMGEITVEIKSSMQEQVAGSTQVLQTLEDLKNSGQEVSLGSRDMMAGNKEILKAVEALKQISSEVSMAIREIGNGMNEINSSVLNVTDIAEKNRSSINNVRNEAAQYHLEDQMDESLNEEEPQSHSEGTVDLEEDTEKE</sequence>
<dbReference type="Pfam" id="PF02743">
    <property type="entry name" value="dCache_1"/>
    <property type="match status" value="1"/>
</dbReference>
<accession>A0A5C1QPH1</accession>
<evidence type="ECO:0000259" key="13">
    <source>
        <dbReference type="PROSITE" id="PS50111"/>
    </source>
</evidence>
<evidence type="ECO:0000256" key="7">
    <source>
        <dbReference type="ARBA" id="ARBA00023224"/>
    </source>
</evidence>
<dbReference type="KEGG" id="ock:EXM22_10980"/>
<dbReference type="Gene3D" id="6.10.340.10">
    <property type="match status" value="1"/>
</dbReference>
<dbReference type="InterPro" id="IPR004089">
    <property type="entry name" value="MCPsignal_dom"/>
</dbReference>
<dbReference type="Gene3D" id="1.10.287.950">
    <property type="entry name" value="Methyl-accepting chemotaxis protein"/>
    <property type="match status" value="1"/>
</dbReference>
<dbReference type="PRINTS" id="PR00260">
    <property type="entry name" value="CHEMTRNSDUCR"/>
</dbReference>
<dbReference type="InterPro" id="IPR033479">
    <property type="entry name" value="dCache_1"/>
</dbReference>
<feature type="domain" description="HAMP" evidence="14">
    <location>
        <begin position="318"/>
        <end position="370"/>
    </location>
</feature>
<dbReference type="CDD" id="cd12914">
    <property type="entry name" value="PDC1_DGC_like"/>
    <property type="match status" value="1"/>
</dbReference>
<evidence type="ECO:0000256" key="12">
    <source>
        <dbReference type="SAM" id="Phobius"/>
    </source>
</evidence>
<dbReference type="GO" id="GO:0005886">
    <property type="term" value="C:plasma membrane"/>
    <property type="evidence" value="ECO:0007669"/>
    <property type="project" value="UniProtKB-SubCell"/>
</dbReference>
<dbReference type="CDD" id="cd06225">
    <property type="entry name" value="HAMP"/>
    <property type="match status" value="1"/>
</dbReference>
<dbReference type="PANTHER" id="PTHR32089:SF112">
    <property type="entry name" value="LYSOZYME-LIKE PROTEIN-RELATED"/>
    <property type="match status" value="1"/>
</dbReference>
<keyword evidence="16" id="KW-1185">Reference proteome</keyword>
<evidence type="ECO:0000256" key="3">
    <source>
        <dbReference type="ARBA" id="ARBA00022500"/>
    </source>
</evidence>